<dbReference type="Proteomes" id="UP000322245">
    <property type="component" value="Unassembled WGS sequence"/>
</dbReference>
<evidence type="ECO:0000313" key="3">
    <source>
        <dbReference type="Proteomes" id="UP000322245"/>
    </source>
</evidence>
<sequence>MEPRMFGVSRTSFPINIPPPAQSLGSSSGSDVPGYDITPPNSKLPLESERDAHTSESTPLLARKKTEGLDQQALCHSVNRL</sequence>
<organism evidence="2 3">
    <name type="scientific">Cryptococcus floricola</name>
    <dbReference type="NCBI Taxonomy" id="2591691"/>
    <lineage>
        <taxon>Eukaryota</taxon>
        <taxon>Fungi</taxon>
        <taxon>Dikarya</taxon>
        <taxon>Basidiomycota</taxon>
        <taxon>Agaricomycotina</taxon>
        <taxon>Tremellomycetes</taxon>
        <taxon>Tremellales</taxon>
        <taxon>Cryptococcaceae</taxon>
        <taxon>Cryptococcus</taxon>
    </lineage>
</organism>
<accession>A0A5D3AQI1</accession>
<proteinExistence type="predicted"/>
<dbReference type="AlphaFoldDB" id="A0A5D3AQI1"/>
<name>A0A5D3AQI1_9TREE</name>
<dbReference type="EMBL" id="NIDF01000106">
    <property type="protein sequence ID" value="TYJ53012.1"/>
    <property type="molecule type" value="Genomic_DNA"/>
</dbReference>
<protein>
    <submittedName>
        <fullName evidence="2">Uncharacterized protein</fullName>
    </submittedName>
</protein>
<keyword evidence="3" id="KW-1185">Reference proteome</keyword>
<reference evidence="2 3" key="1">
    <citation type="submission" date="2017-05" db="EMBL/GenBank/DDBJ databases">
        <title>The Genome Sequence of Tsuchiyaea wingfieldii DSM 27421.</title>
        <authorList>
            <person name="Cuomo C."/>
            <person name="Passer A."/>
            <person name="Billmyre B."/>
            <person name="Heitman J."/>
        </authorList>
    </citation>
    <scope>NUCLEOTIDE SEQUENCE [LARGE SCALE GENOMIC DNA]</scope>
    <source>
        <strain evidence="2 3">DSM 27421</strain>
    </source>
</reference>
<comment type="caution">
    <text evidence="2">The sequence shown here is derived from an EMBL/GenBank/DDBJ whole genome shotgun (WGS) entry which is preliminary data.</text>
</comment>
<evidence type="ECO:0000256" key="1">
    <source>
        <dbReference type="SAM" id="MobiDB-lite"/>
    </source>
</evidence>
<feature type="region of interest" description="Disordered" evidence="1">
    <location>
        <begin position="1"/>
        <end position="81"/>
    </location>
</feature>
<gene>
    <name evidence="2" type="ORF">B9479_006389</name>
</gene>
<evidence type="ECO:0000313" key="2">
    <source>
        <dbReference type="EMBL" id="TYJ53012.1"/>
    </source>
</evidence>